<dbReference type="PANTHER" id="PTHR10961">
    <property type="entry name" value="PEROXISOMAL SARCOSINE OXIDASE"/>
    <property type="match status" value="1"/>
</dbReference>
<comment type="cofactor">
    <cofactor evidence="1">
        <name>FAD</name>
        <dbReference type="ChEBI" id="CHEBI:57692"/>
    </cofactor>
</comment>
<dbReference type="Pfam" id="PF01266">
    <property type="entry name" value="DAO"/>
    <property type="match status" value="1"/>
</dbReference>
<dbReference type="InterPro" id="IPR045170">
    <property type="entry name" value="MTOX"/>
</dbReference>
<dbReference type="Gene3D" id="3.30.9.10">
    <property type="entry name" value="D-Amino Acid Oxidase, subunit A, domain 2"/>
    <property type="match status" value="1"/>
</dbReference>
<feature type="domain" description="FAD dependent oxidoreductase" evidence="5">
    <location>
        <begin position="11"/>
        <end position="396"/>
    </location>
</feature>
<dbReference type="InterPro" id="IPR036188">
    <property type="entry name" value="FAD/NAD-bd_sf"/>
</dbReference>
<dbReference type="EC" id="1.5.3.1" evidence="6"/>
<evidence type="ECO:0000256" key="1">
    <source>
        <dbReference type="ARBA" id="ARBA00001974"/>
    </source>
</evidence>
<protein>
    <submittedName>
        <fullName evidence="6">Monomeric sarcosine oxidase</fullName>
        <ecNumber evidence="6">1.5.3.1</ecNumber>
    </submittedName>
</protein>
<dbReference type="GO" id="GO:0050660">
    <property type="term" value="F:flavin adenine dinucleotide binding"/>
    <property type="evidence" value="ECO:0007669"/>
    <property type="project" value="InterPro"/>
</dbReference>
<keyword evidence="4 6" id="KW-0560">Oxidoreductase</keyword>
<evidence type="ECO:0000256" key="2">
    <source>
        <dbReference type="ARBA" id="ARBA00022630"/>
    </source>
</evidence>
<organism evidence="6 7">
    <name type="scientific">Capillimicrobium parvum</name>
    <dbReference type="NCBI Taxonomy" id="2884022"/>
    <lineage>
        <taxon>Bacteria</taxon>
        <taxon>Bacillati</taxon>
        <taxon>Actinomycetota</taxon>
        <taxon>Thermoleophilia</taxon>
        <taxon>Solirubrobacterales</taxon>
        <taxon>Capillimicrobiaceae</taxon>
        <taxon>Capillimicrobium</taxon>
    </lineage>
</organism>
<sequence>MPTAVPSSVSVLVIGAGVHGLSTAWHLAQAGEDVLVVDKSGVASGASGIACGVVRNNYFQPAMSELMAACVEIWEENADALHYHPTGYIALGPAAQEPDLVEVFERQQRIGYPSDLIVGEDAVFEHMRGVYPDWRARGLTVCLHERAGGYAFNRESMHGLADKAREAGARIASGVEVTGFELDGSGAVTSVHTSMGDIAVEQVVVAVGPWIASLWDMLGLPDRLDVHQPDGGVARDVPMWTYWYLQEGEIAVDPASFTTADGASSPVLHVDSDQPLLADDDRVITTEPWGIYVKPDRDTVQGGAAPIRLGHTFEVDPYPTGSVDPGFPAMWCAALSHCLERFAGTRPYYRQVRSGGAGAFTADNFPVFDRMRDNVYVAADSNHGYKMIAVGREIARELQGEHSTLLAPFAYQRFATGQLHPVSHSPYPWS</sequence>
<evidence type="ECO:0000256" key="3">
    <source>
        <dbReference type="ARBA" id="ARBA00022827"/>
    </source>
</evidence>
<evidence type="ECO:0000256" key="4">
    <source>
        <dbReference type="ARBA" id="ARBA00023002"/>
    </source>
</evidence>
<accession>A0A9E6XUW2</accession>
<dbReference type="InterPro" id="IPR006076">
    <property type="entry name" value="FAD-dep_OxRdtase"/>
</dbReference>
<keyword evidence="2" id="KW-0285">Flavoprotein</keyword>
<dbReference type="AlphaFoldDB" id="A0A9E6XUW2"/>
<keyword evidence="7" id="KW-1185">Reference proteome</keyword>
<dbReference type="KEGG" id="sbae:DSM104329_00579"/>
<reference evidence="6" key="1">
    <citation type="journal article" date="2022" name="Int. J. Syst. Evol. Microbiol.">
        <title>Pseudomonas aegrilactucae sp. nov. and Pseudomonas morbosilactucae sp. nov., pathogens causing bacterial rot of lettuce in Japan.</title>
        <authorList>
            <person name="Sawada H."/>
            <person name="Fujikawa T."/>
            <person name="Satou M."/>
        </authorList>
    </citation>
    <scope>NUCLEOTIDE SEQUENCE</scope>
    <source>
        <strain evidence="6">0166_1</strain>
    </source>
</reference>
<evidence type="ECO:0000313" key="6">
    <source>
        <dbReference type="EMBL" id="UGS34206.1"/>
    </source>
</evidence>
<dbReference type="EMBL" id="CP087164">
    <property type="protein sequence ID" value="UGS34206.1"/>
    <property type="molecule type" value="Genomic_DNA"/>
</dbReference>
<dbReference type="RefSeq" id="WP_259313895.1">
    <property type="nucleotide sequence ID" value="NZ_CP087164.1"/>
</dbReference>
<dbReference type="PANTHER" id="PTHR10961:SF46">
    <property type="entry name" value="PEROXISOMAL SARCOSINE OXIDASE"/>
    <property type="match status" value="1"/>
</dbReference>
<dbReference type="Gene3D" id="3.50.50.60">
    <property type="entry name" value="FAD/NAD(P)-binding domain"/>
    <property type="match status" value="1"/>
</dbReference>
<evidence type="ECO:0000313" key="7">
    <source>
        <dbReference type="Proteomes" id="UP001162834"/>
    </source>
</evidence>
<proteinExistence type="predicted"/>
<gene>
    <name evidence="6" type="primary">soxA_1</name>
    <name evidence="6" type="ORF">DSM104329_00579</name>
</gene>
<keyword evidence="3" id="KW-0274">FAD</keyword>
<dbReference type="SUPFAM" id="SSF51905">
    <property type="entry name" value="FAD/NAD(P)-binding domain"/>
    <property type="match status" value="1"/>
</dbReference>
<evidence type="ECO:0000259" key="5">
    <source>
        <dbReference type="Pfam" id="PF01266"/>
    </source>
</evidence>
<dbReference type="GO" id="GO:0008115">
    <property type="term" value="F:sarcosine oxidase activity"/>
    <property type="evidence" value="ECO:0007669"/>
    <property type="project" value="UniProtKB-EC"/>
</dbReference>
<dbReference type="Proteomes" id="UP001162834">
    <property type="component" value="Chromosome"/>
</dbReference>
<name>A0A9E6XUW2_9ACTN</name>